<evidence type="ECO:0000313" key="2">
    <source>
        <dbReference type="Proteomes" id="UP000324504"/>
    </source>
</evidence>
<dbReference type="Gene3D" id="3.40.50.1820">
    <property type="entry name" value="alpha/beta hydrolase"/>
    <property type="match status" value="1"/>
</dbReference>
<dbReference type="EMBL" id="VUAV01000029">
    <property type="protein sequence ID" value="KAA8812518.1"/>
    <property type="molecule type" value="Genomic_DNA"/>
</dbReference>
<gene>
    <name evidence="1" type="ORF">F1C09_05940</name>
</gene>
<evidence type="ECO:0000313" key="1">
    <source>
        <dbReference type="EMBL" id="KAA8812518.1"/>
    </source>
</evidence>
<proteinExistence type="predicted"/>
<dbReference type="RefSeq" id="WP_057726756.1">
    <property type="nucleotide sequence ID" value="NZ_CP072197.1"/>
</dbReference>
<dbReference type="Proteomes" id="UP000324504">
    <property type="component" value="Unassembled WGS sequence"/>
</dbReference>
<name>A0A5M9Z5V3_9LACO</name>
<comment type="caution">
    <text evidence="1">The sequence shown here is derived from an EMBL/GenBank/DDBJ whole genome shotgun (WGS) entry which is preliminary data.</text>
</comment>
<dbReference type="AlphaFoldDB" id="A0A5M9Z5V3"/>
<organism evidence="1 2">
    <name type="scientific">Lactobacillus crispatus</name>
    <dbReference type="NCBI Taxonomy" id="47770"/>
    <lineage>
        <taxon>Bacteria</taxon>
        <taxon>Bacillati</taxon>
        <taxon>Bacillota</taxon>
        <taxon>Bacilli</taxon>
        <taxon>Lactobacillales</taxon>
        <taxon>Lactobacillaceae</taxon>
        <taxon>Lactobacillus</taxon>
    </lineage>
</organism>
<accession>A0A5M9Z5V3</accession>
<protein>
    <submittedName>
        <fullName evidence="1">DUF2974 domain-containing protein</fullName>
    </submittedName>
</protein>
<reference evidence="1 2" key="1">
    <citation type="submission" date="2019-09" db="EMBL/GenBank/DDBJ databases">
        <title>Comparative analysis of L. crispatus genomes revealed niche specific adaptation to different host and body sites.</title>
        <authorList>
            <person name="Pan M."/>
            <person name="Hidalgo-Cantabrana C."/>
            <person name="Barrangou R."/>
        </authorList>
    </citation>
    <scope>NUCLEOTIDE SEQUENCE [LARGE SCALE GENOMIC DNA]</scope>
    <source>
        <strain evidence="1 2">NCK2488</strain>
    </source>
</reference>
<dbReference type="InterPro" id="IPR029058">
    <property type="entry name" value="AB_hydrolase_fold"/>
</dbReference>
<dbReference type="SUPFAM" id="SSF53474">
    <property type="entry name" value="alpha/beta-Hydrolases"/>
    <property type="match status" value="1"/>
</dbReference>
<sequence>MSVNAQLTDRERVELTKKAYDELQLGDTIKIDQHYLGTVCRNVYAKDGMRAFVISSPNEITILFKGSYGFKKGTPQTWRDEWIKTNLPILKALLARKRTIPSQLKSAAHLLNQTINQFKGSRIYIYGHSLGSINAQFALANCRHPEAIAAAYLYEGTNIWLLLTPAERRQVAKMREKIFNYVDIYDPVTLGITETHHMVGKLCYVDSEPMQPIKQHMWGGYNFNADGSLKLRKVDQAFLAESRSERKLLARSGDLADFLEKMGSAEEVKKLATDKIEQLVQRYPDHKSLAKLAALFEGERNDKLSHRKK</sequence>